<feature type="compositionally biased region" description="Basic and acidic residues" evidence="1">
    <location>
        <begin position="170"/>
        <end position="180"/>
    </location>
</feature>
<feature type="compositionally biased region" description="Basic and acidic residues" evidence="1">
    <location>
        <begin position="190"/>
        <end position="203"/>
    </location>
</feature>
<keyword evidence="2" id="KW-1133">Transmembrane helix</keyword>
<evidence type="ECO:0000256" key="1">
    <source>
        <dbReference type="SAM" id="MobiDB-lite"/>
    </source>
</evidence>
<feature type="transmembrane region" description="Helical" evidence="2">
    <location>
        <begin position="355"/>
        <end position="374"/>
    </location>
</feature>
<gene>
    <name evidence="3" type="ORF">CONCODRAFT_79670</name>
</gene>
<keyword evidence="2" id="KW-0472">Membrane</keyword>
<keyword evidence="4" id="KW-1185">Reference proteome</keyword>
<dbReference type="Proteomes" id="UP000070444">
    <property type="component" value="Unassembled WGS sequence"/>
</dbReference>
<protein>
    <submittedName>
        <fullName evidence="3">Uncharacterized protein</fullName>
    </submittedName>
</protein>
<keyword evidence="2" id="KW-0812">Transmembrane</keyword>
<feature type="transmembrane region" description="Helical" evidence="2">
    <location>
        <begin position="99"/>
        <end position="122"/>
    </location>
</feature>
<reference evidence="3 4" key="1">
    <citation type="journal article" date="2015" name="Genome Biol. Evol.">
        <title>Phylogenomic analyses indicate that early fungi evolved digesting cell walls of algal ancestors of land plants.</title>
        <authorList>
            <person name="Chang Y."/>
            <person name="Wang S."/>
            <person name="Sekimoto S."/>
            <person name="Aerts A.L."/>
            <person name="Choi C."/>
            <person name="Clum A."/>
            <person name="LaButti K.M."/>
            <person name="Lindquist E.A."/>
            <person name="Yee Ngan C."/>
            <person name="Ohm R.A."/>
            <person name="Salamov A.A."/>
            <person name="Grigoriev I.V."/>
            <person name="Spatafora J.W."/>
            <person name="Berbee M.L."/>
        </authorList>
    </citation>
    <scope>NUCLEOTIDE SEQUENCE [LARGE SCALE GENOMIC DNA]</scope>
    <source>
        <strain evidence="3 4">NRRL 28638</strain>
    </source>
</reference>
<evidence type="ECO:0000313" key="3">
    <source>
        <dbReference type="EMBL" id="KXN68737.1"/>
    </source>
</evidence>
<feature type="transmembrane region" description="Helical" evidence="2">
    <location>
        <begin position="37"/>
        <end position="55"/>
    </location>
</feature>
<feature type="transmembrane region" description="Helical" evidence="2">
    <location>
        <begin position="320"/>
        <end position="343"/>
    </location>
</feature>
<name>A0A137P109_CONC2</name>
<proteinExistence type="predicted"/>
<feature type="compositionally biased region" description="Low complexity" evidence="1">
    <location>
        <begin position="157"/>
        <end position="169"/>
    </location>
</feature>
<organism evidence="3 4">
    <name type="scientific">Conidiobolus coronatus (strain ATCC 28846 / CBS 209.66 / NRRL 28638)</name>
    <name type="common">Delacroixia coronata</name>
    <dbReference type="NCBI Taxonomy" id="796925"/>
    <lineage>
        <taxon>Eukaryota</taxon>
        <taxon>Fungi</taxon>
        <taxon>Fungi incertae sedis</taxon>
        <taxon>Zoopagomycota</taxon>
        <taxon>Entomophthoromycotina</taxon>
        <taxon>Entomophthoromycetes</taxon>
        <taxon>Entomophthorales</taxon>
        <taxon>Ancylistaceae</taxon>
        <taxon>Conidiobolus</taxon>
    </lineage>
</organism>
<feature type="transmembrane region" description="Helical" evidence="2">
    <location>
        <begin position="282"/>
        <end position="299"/>
    </location>
</feature>
<evidence type="ECO:0000256" key="2">
    <source>
        <dbReference type="SAM" id="Phobius"/>
    </source>
</evidence>
<feature type="transmembrane region" description="Helical" evidence="2">
    <location>
        <begin position="7"/>
        <end position="25"/>
    </location>
</feature>
<dbReference type="EMBL" id="KQ964563">
    <property type="protein sequence ID" value="KXN68737.1"/>
    <property type="molecule type" value="Genomic_DNA"/>
</dbReference>
<sequence length="390" mass="44788">MELYIQLAFASLLFHLQLIWFQFPALKTLADFSDSLLNSRLLFQLFTPTLIYLAITDNLFYPLSFLVISLSTWSTIIYLDSALNYNLIFEKLEFNEEFYSFQGVPLVLVFGLTLINLISLLVTNVLFGGVGGLPEYVEVKVDLLNLPEVEVNKDENNINNNNNNNNNSGKSDKSEKDTKSSKPKGKGKKSGKENKQKKAEDKASTSTQDSSQEPSSELEKSEIIEIQSLPNISQFHQSLTRLKLSLVDSLISVYILLTYDAIFKPFKLYTYLSSSTSITSLSPKIFELGFLQLLVFYLYRQLESTALRKLTFYFKTENQFLSHLVYLEVLPILLYALELIFIFGNIRQFKLDLKLMYQVALPFIGLLVKFSYNIRVRRNLFNNKESNITE</sequence>
<evidence type="ECO:0000313" key="4">
    <source>
        <dbReference type="Proteomes" id="UP000070444"/>
    </source>
</evidence>
<feature type="region of interest" description="Disordered" evidence="1">
    <location>
        <begin position="154"/>
        <end position="217"/>
    </location>
</feature>
<dbReference type="AlphaFoldDB" id="A0A137P109"/>
<feature type="transmembrane region" description="Helical" evidence="2">
    <location>
        <begin position="60"/>
        <end position="79"/>
    </location>
</feature>
<feature type="transmembrane region" description="Helical" evidence="2">
    <location>
        <begin position="244"/>
        <end position="262"/>
    </location>
</feature>
<accession>A0A137P109</accession>